<evidence type="ECO:0000259" key="10">
    <source>
        <dbReference type="Pfam" id="PF02670"/>
    </source>
</evidence>
<evidence type="ECO:0000256" key="4">
    <source>
        <dbReference type="ARBA" id="ARBA00022857"/>
    </source>
</evidence>
<dbReference type="EMBL" id="BQKC01000001">
    <property type="protein sequence ID" value="GJM55374.1"/>
    <property type="molecule type" value="Genomic_DNA"/>
</dbReference>
<keyword evidence="5 9" id="KW-0560">Oxidoreductase</keyword>
<accession>A0AAV5B3F3</accession>
<gene>
    <name evidence="9 13" type="primary">dxr</name>
    <name evidence="13" type="ORF">ATOP_10290</name>
</gene>
<feature type="binding site" evidence="9">
    <location>
        <position position="232"/>
    </location>
    <ligand>
        <name>1-deoxy-D-xylulose 5-phosphate</name>
        <dbReference type="ChEBI" id="CHEBI:57792"/>
    </ligand>
</feature>
<evidence type="ECO:0000256" key="5">
    <source>
        <dbReference type="ARBA" id="ARBA00023002"/>
    </source>
</evidence>
<feature type="binding site" evidence="9">
    <location>
        <position position="27"/>
    </location>
    <ligand>
        <name>NADPH</name>
        <dbReference type="ChEBI" id="CHEBI:57783"/>
    </ligand>
</feature>
<feature type="binding site" evidence="9">
    <location>
        <position position="137"/>
    </location>
    <ligand>
        <name>NADPH</name>
        <dbReference type="ChEBI" id="CHEBI:57783"/>
    </ligand>
</feature>
<reference evidence="13" key="1">
    <citation type="journal article" date="2022" name="Int. J. Syst. Evol. Microbiol.">
        <title>Granulimonas faecalis gen. nov., sp. nov., and Leptogranulimonas caecicola gen. nov., sp. nov., novel lactate-producing Atopobiaceae bacteria isolated from mouse intestines, and an emended description of the family Atopobiaceae.</title>
        <authorList>
            <person name="Morinaga K."/>
            <person name="Kusada H."/>
            <person name="Sakamoto S."/>
            <person name="Murakami T."/>
            <person name="Toyoda A."/>
            <person name="Mori H."/>
            <person name="Meng X.Y."/>
            <person name="Takashino M."/>
            <person name="Murotomi K."/>
            <person name="Tamaki H."/>
        </authorList>
    </citation>
    <scope>NUCLEOTIDE SEQUENCE</scope>
    <source>
        <strain evidence="13">OPF53</strain>
    </source>
</reference>
<sequence length="399" mass="42227">MNIFEDRAPSPPRPTPLRVAVLGCTGSIGRQALDVARQHPERVEVTALSVYGSTAELVALAREFRPSAVAVADRSYGDDGVLDGLPSGCGLFLGDEGVMELASLNDVDCVLVAVVGEAGIHAAHAALAARKVLACANKEALVAAGDLLMPMAEPGRLIPVDSEHSAIYQCLVGGRERELRRIWLTCSGGPFLGRTRESLASVTPEEALGHPTWAMGPKITVDSATLMNKGLEVIEAHHLFDVPVDAVEVLVHPQSKIHSMVEFADGSTVAQLGPSDMRIPIQYAFSYPHRWDAPCEPVDWRTAGELTFGAPDTETFRCLALALQAGRVGGTLPCAMNAANEVANQAFRDGRLGFLAIAEVVSAVMDATVPEPVESLAQVAEVDARARAKAAQAVSRLSC</sequence>
<dbReference type="AlphaFoldDB" id="A0AAV5B3F3"/>
<feature type="binding site" evidence="9">
    <location>
        <position position="223"/>
    </location>
    <ligand>
        <name>1-deoxy-D-xylulose 5-phosphate</name>
        <dbReference type="ChEBI" id="CHEBI:57792"/>
    </ligand>
</feature>
<feature type="binding site" evidence="9">
    <location>
        <position position="161"/>
    </location>
    <ligand>
        <name>Mn(2+)</name>
        <dbReference type="ChEBI" id="CHEBI:29035"/>
    </ligand>
</feature>
<organism evidence="13 14">
    <name type="scientific">Granulimonas faecalis</name>
    <dbReference type="NCBI Taxonomy" id="2894155"/>
    <lineage>
        <taxon>Bacteria</taxon>
        <taxon>Bacillati</taxon>
        <taxon>Actinomycetota</taxon>
        <taxon>Coriobacteriia</taxon>
        <taxon>Coriobacteriales</taxon>
        <taxon>Kribbibacteriaceae</taxon>
        <taxon>Granulimonas</taxon>
    </lineage>
</organism>
<protein>
    <recommendedName>
        <fullName evidence="9">1-deoxy-D-xylulose 5-phosphate reductoisomerase</fullName>
        <shortName evidence="9">DXP reductoisomerase</shortName>
        <ecNumber evidence="9">1.1.1.267</ecNumber>
    </recommendedName>
    <alternativeName>
        <fullName evidence="9">1-deoxyxylulose-5-phosphate reductoisomerase</fullName>
    </alternativeName>
    <alternativeName>
        <fullName evidence="9">2-C-methyl-D-erythritol 4-phosphate synthase</fullName>
    </alternativeName>
</protein>
<comment type="caution">
    <text evidence="13">The sequence shown here is derived from an EMBL/GenBank/DDBJ whole genome shotgun (WGS) entry which is preliminary data.</text>
</comment>
<dbReference type="GO" id="GO:0030145">
    <property type="term" value="F:manganese ion binding"/>
    <property type="evidence" value="ECO:0007669"/>
    <property type="project" value="TreeGrafter"/>
</dbReference>
<feature type="binding site" evidence="9">
    <location>
        <position position="228"/>
    </location>
    <ligand>
        <name>1-deoxy-D-xylulose 5-phosphate</name>
        <dbReference type="ChEBI" id="CHEBI:57792"/>
    </ligand>
</feature>
<keyword evidence="4 9" id="KW-0521">NADP</keyword>
<dbReference type="NCBIfam" id="TIGR00243">
    <property type="entry name" value="Dxr"/>
    <property type="match status" value="1"/>
</dbReference>
<comment type="pathway">
    <text evidence="1 9">Isoprenoid biosynthesis; isopentenyl diphosphate biosynthesis via DXP pathway; isopentenyl diphosphate from 1-deoxy-D-xylulose 5-phosphate: step 1/6.</text>
</comment>
<feature type="domain" description="1-deoxy-D-xylulose 5-phosphate reductoisomerase N-terminal" evidence="10">
    <location>
        <begin position="19"/>
        <end position="145"/>
    </location>
</feature>
<dbReference type="GO" id="GO:0030604">
    <property type="term" value="F:1-deoxy-D-xylulose-5-phosphate reductoisomerase activity"/>
    <property type="evidence" value="ECO:0007669"/>
    <property type="project" value="UniProtKB-UniRule"/>
</dbReference>
<feature type="binding site" evidence="9">
    <location>
        <position position="26"/>
    </location>
    <ligand>
        <name>NADPH</name>
        <dbReference type="ChEBI" id="CHEBI:57783"/>
    </ligand>
</feature>
<dbReference type="Gene3D" id="3.40.50.720">
    <property type="entry name" value="NAD(P)-binding Rossmann-like Domain"/>
    <property type="match status" value="1"/>
</dbReference>
<feature type="binding site" evidence="9">
    <location>
        <position position="163"/>
    </location>
    <ligand>
        <name>Mn(2+)</name>
        <dbReference type="ChEBI" id="CHEBI:29035"/>
    </ligand>
</feature>
<feature type="binding site" evidence="9">
    <location>
        <position position="187"/>
    </location>
    <ligand>
        <name>1-deoxy-D-xylulose 5-phosphate</name>
        <dbReference type="ChEBI" id="CHEBI:57792"/>
    </ligand>
</feature>
<dbReference type="InterPro" id="IPR013644">
    <property type="entry name" value="DXP_reductoisomerase_C"/>
</dbReference>
<feature type="domain" description="DXP reductoisomerase C-terminal" evidence="12">
    <location>
        <begin position="272"/>
        <end position="388"/>
    </location>
</feature>
<dbReference type="InterPro" id="IPR036291">
    <property type="entry name" value="NAD(P)-bd_dom_sf"/>
</dbReference>
<comment type="function">
    <text evidence="9">Catalyzes the NADPH-dependent rearrangement and reduction of 1-deoxy-D-xylulose-5-phosphate (DXP) to 2-C-methyl-D-erythritol 4-phosphate (MEP).</text>
</comment>
<dbReference type="InterPro" id="IPR026877">
    <property type="entry name" value="DXPR_C"/>
</dbReference>
<evidence type="ECO:0000256" key="6">
    <source>
        <dbReference type="ARBA" id="ARBA00023211"/>
    </source>
</evidence>
<keyword evidence="7 9" id="KW-0414">Isoprene biosynthesis</keyword>
<dbReference type="HAMAP" id="MF_00183">
    <property type="entry name" value="DXP_reductoisom"/>
    <property type="match status" value="1"/>
</dbReference>
<evidence type="ECO:0000259" key="11">
    <source>
        <dbReference type="Pfam" id="PF08436"/>
    </source>
</evidence>
<dbReference type="SUPFAM" id="SSF51735">
    <property type="entry name" value="NAD(P)-binding Rossmann-fold domains"/>
    <property type="match status" value="1"/>
</dbReference>
<dbReference type="GO" id="GO:0070402">
    <property type="term" value="F:NADPH binding"/>
    <property type="evidence" value="ECO:0007669"/>
    <property type="project" value="InterPro"/>
</dbReference>
<dbReference type="Proteomes" id="UP001055025">
    <property type="component" value="Unassembled WGS sequence"/>
</dbReference>
<proteinExistence type="inferred from homology"/>
<evidence type="ECO:0000256" key="8">
    <source>
        <dbReference type="ARBA" id="ARBA00048543"/>
    </source>
</evidence>
<dbReference type="SUPFAM" id="SSF69055">
    <property type="entry name" value="1-deoxy-D-xylulose-5-phosphate reductoisomerase, C-terminal domain"/>
    <property type="match status" value="1"/>
</dbReference>
<evidence type="ECO:0000313" key="13">
    <source>
        <dbReference type="EMBL" id="GJM55374.1"/>
    </source>
</evidence>
<feature type="binding site" evidence="9">
    <location>
        <position position="216"/>
    </location>
    <ligand>
        <name>NADPH</name>
        <dbReference type="ChEBI" id="CHEBI:57783"/>
    </ligand>
</feature>
<dbReference type="PIRSF" id="PIRSF006205">
    <property type="entry name" value="Dxp_reductismrs"/>
    <property type="match status" value="1"/>
</dbReference>
<comment type="catalytic activity">
    <reaction evidence="8">
        <text>2-C-methyl-D-erythritol 4-phosphate + NADP(+) = 1-deoxy-D-xylulose 5-phosphate + NADPH + H(+)</text>
        <dbReference type="Rhea" id="RHEA:13717"/>
        <dbReference type="ChEBI" id="CHEBI:15378"/>
        <dbReference type="ChEBI" id="CHEBI:57783"/>
        <dbReference type="ChEBI" id="CHEBI:57792"/>
        <dbReference type="ChEBI" id="CHEBI:58262"/>
        <dbReference type="ChEBI" id="CHEBI:58349"/>
        <dbReference type="EC" id="1.1.1.267"/>
    </reaction>
    <physiologicalReaction direction="right-to-left" evidence="8">
        <dbReference type="Rhea" id="RHEA:13719"/>
    </physiologicalReaction>
</comment>
<dbReference type="InterPro" id="IPR013512">
    <property type="entry name" value="DXP_reductoisomerase_N"/>
</dbReference>
<evidence type="ECO:0000256" key="1">
    <source>
        <dbReference type="ARBA" id="ARBA00005094"/>
    </source>
</evidence>
<feature type="binding site" evidence="9">
    <location>
        <position position="138"/>
    </location>
    <ligand>
        <name>1-deoxy-D-xylulose 5-phosphate</name>
        <dbReference type="ChEBI" id="CHEBI:57792"/>
    </ligand>
</feature>
<dbReference type="FunFam" id="3.40.50.720:FF:000045">
    <property type="entry name" value="1-deoxy-D-xylulose 5-phosphate reductoisomerase"/>
    <property type="match status" value="1"/>
</dbReference>
<feature type="binding site" evidence="9">
    <location>
        <position position="210"/>
    </location>
    <ligand>
        <name>1-deoxy-D-xylulose 5-phosphate</name>
        <dbReference type="ChEBI" id="CHEBI:57792"/>
    </ligand>
</feature>
<feature type="domain" description="1-deoxy-D-xylulose 5-phosphate reductoisomerase C-terminal" evidence="11">
    <location>
        <begin position="157"/>
        <end position="240"/>
    </location>
</feature>
<keyword evidence="9" id="KW-0460">Magnesium</keyword>
<comment type="similarity">
    <text evidence="2 9">Belongs to the DXR family.</text>
</comment>
<dbReference type="EC" id="1.1.1.267" evidence="9"/>
<dbReference type="Pfam" id="PF02670">
    <property type="entry name" value="DXP_reductoisom"/>
    <property type="match status" value="1"/>
</dbReference>
<dbReference type="InterPro" id="IPR003821">
    <property type="entry name" value="DXP_reductoisomerase"/>
</dbReference>
<evidence type="ECO:0000313" key="14">
    <source>
        <dbReference type="Proteomes" id="UP001055025"/>
    </source>
</evidence>
<dbReference type="Gene3D" id="1.10.1740.10">
    <property type="match status" value="1"/>
</dbReference>
<dbReference type="PANTHER" id="PTHR30525:SF0">
    <property type="entry name" value="1-DEOXY-D-XYLULOSE 5-PHOSPHATE REDUCTOISOMERASE, CHLOROPLASTIC"/>
    <property type="match status" value="1"/>
</dbReference>
<evidence type="ECO:0000259" key="12">
    <source>
        <dbReference type="Pfam" id="PF13288"/>
    </source>
</evidence>
<keyword evidence="3 9" id="KW-0479">Metal-binding</keyword>
<feature type="binding site" evidence="9">
    <location>
        <position position="28"/>
    </location>
    <ligand>
        <name>NADPH</name>
        <dbReference type="ChEBI" id="CHEBI:57783"/>
    </ligand>
</feature>
<feature type="binding site" evidence="9">
    <location>
        <position position="232"/>
    </location>
    <ligand>
        <name>Mn(2+)</name>
        <dbReference type="ChEBI" id="CHEBI:29035"/>
    </ligand>
</feature>
<feature type="binding site" evidence="9">
    <location>
        <position position="139"/>
    </location>
    <ligand>
        <name>NADPH</name>
        <dbReference type="ChEBI" id="CHEBI:57783"/>
    </ligand>
</feature>
<keyword evidence="14" id="KW-1185">Reference proteome</keyword>
<dbReference type="Pfam" id="PF08436">
    <property type="entry name" value="DXP_redisom_C"/>
    <property type="match status" value="1"/>
</dbReference>
<comment type="caution">
    <text evidence="9">Lacks conserved residue(s) required for the propagation of feature annotation.</text>
</comment>
<keyword evidence="6 9" id="KW-0464">Manganese</keyword>
<dbReference type="RefSeq" id="WP_265590786.1">
    <property type="nucleotide sequence ID" value="NZ_BQKC01000001.1"/>
</dbReference>
<feature type="binding site" evidence="9">
    <location>
        <position position="163"/>
    </location>
    <ligand>
        <name>1-deoxy-D-xylulose 5-phosphate</name>
        <dbReference type="ChEBI" id="CHEBI:57792"/>
    </ligand>
</feature>
<evidence type="ECO:0000256" key="3">
    <source>
        <dbReference type="ARBA" id="ARBA00022723"/>
    </source>
</evidence>
<feature type="binding site" evidence="9">
    <location>
        <position position="229"/>
    </location>
    <ligand>
        <name>1-deoxy-D-xylulose 5-phosphate</name>
        <dbReference type="ChEBI" id="CHEBI:57792"/>
    </ligand>
</feature>
<dbReference type="GO" id="GO:0051484">
    <property type="term" value="P:isopentenyl diphosphate biosynthetic process, methylerythritol 4-phosphate pathway involved in terpenoid biosynthetic process"/>
    <property type="evidence" value="ECO:0007669"/>
    <property type="project" value="TreeGrafter"/>
</dbReference>
<dbReference type="SUPFAM" id="SSF55347">
    <property type="entry name" value="Glyceraldehyde-3-phosphate dehydrogenase-like, C-terminal domain"/>
    <property type="match status" value="1"/>
</dbReference>
<evidence type="ECO:0000256" key="9">
    <source>
        <dbReference type="HAMAP-Rule" id="MF_00183"/>
    </source>
</evidence>
<evidence type="ECO:0000256" key="7">
    <source>
        <dbReference type="ARBA" id="ARBA00023229"/>
    </source>
</evidence>
<evidence type="ECO:0000256" key="2">
    <source>
        <dbReference type="ARBA" id="ARBA00006825"/>
    </source>
</evidence>
<dbReference type="PANTHER" id="PTHR30525">
    <property type="entry name" value="1-DEOXY-D-XYLULOSE 5-PHOSPHATE REDUCTOISOMERASE"/>
    <property type="match status" value="1"/>
</dbReference>
<name>A0AAV5B3F3_9ACTN</name>
<feature type="binding site" evidence="9">
    <location>
        <position position="162"/>
    </location>
    <ligand>
        <name>1-deoxy-D-xylulose 5-phosphate</name>
        <dbReference type="ChEBI" id="CHEBI:57792"/>
    </ligand>
</feature>
<dbReference type="InterPro" id="IPR036169">
    <property type="entry name" value="DXPR_C_sf"/>
</dbReference>
<comment type="cofactor">
    <cofactor evidence="9">
        <name>Mg(2+)</name>
        <dbReference type="ChEBI" id="CHEBI:18420"/>
    </cofactor>
    <cofactor evidence="9">
        <name>Mn(2+)</name>
        <dbReference type="ChEBI" id="CHEBI:29035"/>
    </cofactor>
</comment>
<dbReference type="Pfam" id="PF13288">
    <property type="entry name" value="DXPR_C"/>
    <property type="match status" value="1"/>
</dbReference>
<feature type="binding site" evidence="9">
    <location>
        <position position="25"/>
    </location>
    <ligand>
        <name>NADPH</name>
        <dbReference type="ChEBI" id="CHEBI:57783"/>
    </ligand>
</feature>